<protein>
    <recommendedName>
        <fullName evidence="4">LapB rubredoxin metal binding domain-containing protein</fullName>
    </recommendedName>
</protein>
<keyword evidence="3" id="KW-0802">TPR repeat</keyword>
<evidence type="ECO:0000313" key="5">
    <source>
        <dbReference type="EMBL" id="SUZ55764.1"/>
    </source>
</evidence>
<proteinExistence type="predicted"/>
<dbReference type="GO" id="GO:0046872">
    <property type="term" value="F:metal ion binding"/>
    <property type="evidence" value="ECO:0007669"/>
    <property type="project" value="UniProtKB-KW"/>
</dbReference>
<keyword evidence="1" id="KW-0479">Metal-binding</keyword>
<dbReference type="SMART" id="SM00028">
    <property type="entry name" value="TPR"/>
    <property type="match status" value="4"/>
</dbReference>
<evidence type="ECO:0000256" key="3">
    <source>
        <dbReference type="ARBA" id="ARBA00022803"/>
    </source>
</evidence>
<dbReference type="Gene3D" id="1.25.40.10">
    <property type="entry name" value="Tetratricopeptide repeat domain"/>
    <property type="match status" value="1"/>
</dbReference>
<evidence type="ECO:0000256" key="2">
    <source>
        <dbReference type="ARBA" id="ARBA00022737"/>
    </source>
</evidence>
<evidence type="ECO:0000256" key="1">
    <source>
        <dbReference type="ARBA" id="ARBA00022723"/>
    </source>
</evidence>
<dbReference type="InterPro" id="IPR019734">
    <property type="entry name" value="TPR_rpt"/>
</dbReference>
<dbReference type="SUPFAM" id="SSF48452">
    <property type="entry name" value="TPR-like"/>
    <property type="match status" value="2"/>
</dbReference>
<dbReference type="InterPro" id="IPR041166">
    <property type="entry name" value="Rubredoxin_2"/>
</dbReference>
<evidence type="ECO:0000259" key="4">
    <source>
        <dbReference type="Pfam" id="PF18073"/>
    </source>
</evidence>
<feature type="domain" description="LapB rubredoxin metal binding" evidence="4">
    <location>
        <begin position="359"/>
        <end position="384"/>
    </location>
</feature>
<sequence>MQGWSLTLGVSAALVMLGVLLGRAWTLARARRVEGSQYGEHPHYLLGLNYLILNQPDLAMVELSKAVRGETDAVEAYLALGNLFREKGQIERAIDIHKSLLHRPGLSDLGRTQALFSLALDFKSAGLIDRSERTLQDVVNRDPDNLSGWLCLRRVYEEMGRWEKAGETQSRIDKLAGSSDERLLASLWTERGNAAQKNGDPQTALRCYESALELDPGYAPAHLGFGDSQDNRGDLPRALQHWEMALGDGTAWAMQALERIARVSSGIDDGARVEGACAKVLDRHPHSWRVQLVLARLHRKRGDLEAAREALTRALTEKPGSITVQRELWQVLDEQGDDGNAVGDLFAAVIREARLVDPYVCLKCGFKASQPFSRCPHCHDWNTVADEQS</sequence>
<dbReference type="InterPro" id="IPR011990">
    <property type="entry name" value="TPR-like_helical_dom_sf"/>
</dbReference>
<dbReference type="PROSITE" id="PS50005">
    <property type="entry name" value="TPR"/>
    <property type="match status" value="1"/>
</dbReference>
<keyword evidence="2" id="KW-0677">Repeat</keyword>
<dbReference type="InterPro" id="IPR051012">
    <property type="entry name" value="CellSynth/LPSAsmb/PSIAsmb"/>
</dbReference>
<dbReference type="PANTHER" id="PTHR45586:SF1">
    <property type="entry name" value="LIPOPOLYSACCHARIDE ASSEMBLY PROTEIN B"/>
    <property type="match status" value="1"/>
</dbReference>
<organism evidence="5">
    <name type="scientific">marine metagenome</name>
    <dbReference type="NCBI Taxonomy" id="408172"/>
    <lineage>
        <taxon>unclassified sequences</taxon>
        <taxon>metagenomes</taxon>
        <taxon>ecological metagenomes</taxon>
    </lineage>
</organism>
<dbReference type="EMBL" id="UINC01000459">
    <property type="protein sequence ID" value="SUZ55764.1"/>
    <property type="molecule type" value="Genomic_DNA"/>
</dbReference>
<dbReference type="Pfam" id="PF18073">
    <property type="entry name" value="Zn_ribbon_LapB"/>
    <property type="match status" value="1"/>
</dbReference>
<name>A0A381NNS0_9ZZZZ</name>
<dbReference type="Pfam" id="PF13176">
    <property type="entry name" value="TPR_7"/>
    <property type="match status" value="1"/>
</dbReference>
<dbReference type="Pfam" id="PF00515">
    <property type="entry name" value="TPR_1"/>
    <property type="match status" value="1"/>
</dbReference>
<accession>A0A381NNS0</accession>
<reference evidence="5" key="1">
    <citation type="submission" date="2018-05" db="EMBL/GenBank/DDBJ databases">
        <authorList>
            <person name="Lanie J.A."/>
            <person name="Ng W.-L."/>
            <person name="Kazmierczak K.M."/>
            <person name="Andrzejewski T.M."/>
            <person name="Davidsen T.M."/>
            <person name="Wayne K.J."/>
            <person name="Tettelin H."/>
            <person name="Glass J.I."/>
            <person name="Rusch D."/>
            <person name="Podicherti R."/>
            <person name="Tsui H.-C.T."/>
            <person name="Winkler M.E."/>
        </authorList>
    </citation>
    <scope>NUCLEOTIDE SEQUENCE</scope>
</reference>
<gene>
    <name evidence="5" type="ORF">METZ01_LOCUS8618</name>
</gene>
<dbReference type="AlphaFoldDB" id="A0A381NNS0"/>
<dbReference type="PANTHER" id="PTHR45586">
    <property type="entry name" value="TPR REPEAT-CONTAINING PROTEIN PA4667"/>
    <property type="match status" value="1"/>
</dbReference>
<dbReference type="Pfam" id="PF13432">
    <property type="entry name" value="TPR_16"/>
    <property type="match status" value="1"/>
</dbReference>